<dbReference type="EMBL" id="FZOT01000008">
    <property type="protein sequence ID" value="SNS86687.1"/>
    <property type="molecule type" value="Genomic_DNA"/>
</dbReference>
<keyword evidence="2" id="KW-1185">Reference proteome</keyword>
<accession>A0A239HZ80</accession>
<dbReference type="AlphaFoldDB" id="A0A239HZ80"/>
<organism evidence="1 2">
    <name type="scientific">Noviherbaspirillum humi</name>
    <dbReference type="NCBI Taxonomy" id="1688639"/>
    <lineage>
        <taxon>Bacteria</taxon>
        <taxon>Pseudomonadati</taxon>
        <taxon>Pseudomonadota</taxon>
        <taxon>Betaproteobacteria</taxon>
        <taxon>Burkholderiales</taxon>
        <taxon>Oxalobacteraceae</taxon>
        <taxon>Noviherbaspirillum</taxon>
    </lineage>
</organism>
<dbReference type="RefSeq" id="WP_143131257.1">
    <property type="nucleotide sequence ID" value="NZ_FZOT01000008.1"/>
</dbReference>
<name>A0A239HZ80_9BURK</name>
<evidence type="ECO:0000313" key="1">
    <source>
        <dbReference type="EMBL" id="SNS86687.1"/>
    </source>
</evidence>
<protein>
    <submittedName>
        <fullName evidence="1">Uncharacterized protein</fullName>
    </submittedName>
</protein>
<dbReference type="OrthoDB" id="4535590at2"/>
<reference evidence="1 2" key="1">
    <citation type="submission" date="2017-06" db="EMBL/GenBank/DDBJ databases">
        <authorList>
            <person name="Kim H.J."/>
            <person name="Triplett B.A."/>
        </authorList>
    </citation>
    <scope>NUCLEOTIDE SEQUENCE [LARGE SCALE GENOMIC DNA]</scope>
    <source>
        <strain evidence="1 2">U15</strain>
    </source>
</reference>
<gene>
    <name evidence="1" type="ORF">SAMN06265795_10830</name>
</gene>
<proteinExistence type="predicted"/>
<dbReference type="Proteomes" id="UP000198284">
    <property type="component" value="Unassembled WGS sequence"/>
</dbReference>
<sequence length="222" mass="24737">MPTITAAIDELYAAFSSVPKPRKINACPCCVPGATVCILLSTSLRNLTPAALSGYAASALLTSGSKEDFQYFFPRLLDMAIVKEDWWMDREMILSRLALASWETWSPGQKLAVTNAINAAFELDLREAASAAHDADAWLCGLSLAKADVLPFLEILLRPENERTLLAYYELNAFHLQKGKLQNAFWDGNRDAQTVILRWFGSKEVLHAVDNQHQRCYGMPLK</sequence>
<evidence type="ECO:0000313" key="2">
    <source>
        <dbReference type="Proteomes" id="UP000198284"/>
    </source>
</evidence>